<sequence>MEQASLIKSIYKRIILKITGEAFSGGEHPVNMHSTKKIADEIGAVHKLGVQMGIVVGGGNIARGRDLLSIDRAPADYIGMSATVTNALFLQAMLEKRGISARTQTAIEMREFAEPFIYRKAIRHMEKGRIVILACGTGHSYCSTDYAAMLRAYELNAEALLKGTKVDGLYTDDPRKKKSAKLISEISYQDAIKSNVKDIMDNAAFGLALDNPKKIPLHIFNIFEKNNLLKIIQGEKIGSKIF</sequence>
<evidence type="ECO:0000256" key="11">
    <source>
        <dbReference type="HAMAP-Rule" id="MF_01220"/>
    </source>
</evidence>
<dbReference type="GO" id="GO:0005524">
    <property type="term" value="F:ATP binding"/>
    <property type="evidence" value="ECO:0007669"/>
    <property type="project" value="UniProtKB-KW"/>
</dbReference>
<dbReference type="AlphaFoldDB" id="A0A2M7B8T6"/>
<dbReference type="EMBL" id="PEVG01000022">
    <property type="protein sequence ID" value="PIU99526.1"/>
    <property type="molecule type" value="Genomic_DNA"/>
</dbReference>
<reference evidence="14" key="1">
    <citation type="submission" date="2017-09" db="EMBL/GenBank/DDBJ databases">
        <title>Depth-based differentiation of microbial function through sediment-hosted aquifers and enrichment of novel symbionts in the deep terrestrial subsurface.</title>
        <authorList>
            <person name="Probst A.J."/>
            <person name="Ladd B."/>
            <person name="Jarett J.K."/>
            <person name="Geller-Mcgrath D.E."/>
            <person name="Sieber C.M.K."/>
            <person name="Emerson J.B."/>
            <person name="Anantharaman K."/>
            <person name="Thomas B.C."/>
            <person name="Malmstrom R."/>
            <person name="Stieglmeier M."/>
            <person name="Klingl A."/>
            <person name="Woyke T."/>
            <person name="Ryan C.M."/>
            <person name="Banfield J.F."/>
        </authorList>
    </citation>
    <scope>NUCLEOTIDE SEQUENCE [LARGE SCALE GENOMIC DNA]</scope>
</reference>
<dbReference type="PIRSF" id="PIRSF005650">
    <property type="entry name" value="Uridylate_kin"/>
    <property type="match status" value="1"/>
</dbReference>
<keyword evidence="6 11" id="KW-0547">Nucleotide-binding</keyword>
<dbReference type="PANTHER" id="PTHR42833">
    <property type="entry name" value="URIDYLATE KINASE"/>
    <property type="match status" value="1"/>
</dbReference>
<comment type="activity regulation">
    <text evidence="11">Inhibited by UTP.</text>
</comment>
<keyword evidence="8 11" id="KW-0067">ATP-binding</keyword>
<dbReference type="GO" id="GO:0006225">
    <property type="term" value="P:UDP biosynthetic process"/>
    <property type="evidence" value="ECO:0007669"/>
    <property type="project" value="TreeGrafter"/>
</dbReference>
<protein>
    <recommendedName>
        <fullName evidence="11">Uridylate kinase</fullName>
        <shortName evidence="11">UK</shortName>
        <ecNumber evidence="11">2.7.4.22</ecNumber>
    </recommendedName>
    <alternativeName>
        <fullName evidence="11">Uridine monophosphate kinase</fullName>
        <shortName evidence="11">UMP kinase</shortName>
        <shortName evidence="11">UMPK</shortName>
    </alternativeName>
</protein>
<dbReference type="GO" id="GO:0044210">
    <property type="term" value="P:'de novo' CTP biosynthetic process"/>
    <property type="evidence" value="ECO:0007669"/>
    <property type="project" value="UniProtKB-UniRule"/>
</dbReference>
<dbReference type="Proteomes" id="UP000228561">
    <property type="component" value="Unassembled WGS sequence"/>
</dbReference>
<dbReference type="FunFam" id="3.40.1160.10:FF:000001">
    <property type="entry name" value="Uridylate kinase"/>
    <property type="match status" value="1"/>
</dbReference>
<feature type="binding site" evidence="11">
    <location>
        <position position="58"/>
    </location>
    <ligand>
        <name>UMP</name>
        <dbReference type="ChEBI" id="CHEBI:57865"/>
    </ligand>
</feature>
<dbReference type="SUPFAM" id="SSF53633">
    <property type="entry name" value="Carbamate kinase-like"/>
    <property type="match status" value="1"/>
</dbReference>
<comment type="subunit">
    <text evidence="11">Homohexamer.</text>
</comment>
<feature type="domain" description="Aspartate/glutamate/uridylate kinase" evidence="12">
    <location>
        <begin position="12"/>
        <end position="221"/>
    </location>
</feature>
<evidence type="ECO:0000259" key="12">
    <source>
        <dbReference type="Pfam" id="PF00696"/>
    </source>
</evidence>
<feature type="binding site" evidence="11">
    <location>
        <position position="76"/>
    </location>
    <ligand>
        <name>UMP</name>
        <dbReference type="ChEBI" id="CHEBI:57865"/>
    </ligand>
</feature>
<feature type="binding site" evidence="11">
    <location>
        <position position="164"/>
    </location>
    <ligand>
        <name>ATP</name>
        <dbReference type="ChEBI" id="CHEBI:30616"/>
    </ligand>
</feature>
<evidence type="ECO:0000313" key="14">
    <source>
        <dbReference type="Proteomes" id="UP000228561"/>
    </source>
</evidence>
<comment type="catalytic activity">
    <reaction evidence="10 11">
        <text>UMP + ATP = UDP + ADP</text>
        <dbReference type="Rhea" id="RHEA:24400"/>
        <dbReference type="ChEBI" id="CHEBI:30616"/>
        <dbReference type="ChEBI" id="CHEBI:57865"/>
        <dbReference type="ChEBI" id="CHEBI:58223"/>
        <dbReference type="ChEBI" id="CHEBI:456216"/>
        <dbReference type="EC" id="2.7.4.22"/>
    </reaction>
</comment>
<feature type="binding site" evidence="11">
    <location>
        <position position="63"/>
    </location>
    <ligand>
        <name>ATP</name>
        <dbReference type="ChEBI" id="CHEBI:30616"/>
    </ligand>
</feature>
<evidence type="ECO:0000256" key="8">
    <source>
        <dbReference type="ARBA" id="ARBA00022840"/>
    </source>
</evidence>
<feature type="binding site" evidence="11">
    <location>
        <position position="59"/>
    </location>
    <ligand>
        <name>ATP</name>
        <dbReference type="ChEBI" id="CHEBI:30616"/>
    </ligand>
</feature>
<dbReference type="EC" id="2.7.4.22" evidence="11"/>
<feature type="binding site" evidence="11">
    <location>
        <position position="173"/>
    </location>
    <ligand>
        <name>ATP</name>
        <dbReference type="ChEBI" id="CHEBI:30616"/>
    </ligand>
</feature>
<dbReference type="InterPro" id="IPR015963">
    <property type="entry name" value="Uridylate_kinase_bac"/>
</dbReference>
<dbReference type="InterPro" id="IPR011817">
    <property type="entry name" value="Uridylate_kinase"/>
</dbReference>
<dbReference type="CDD" id="cd04254">
    <property type="entry name" value="AAK_UMPK-PyrH-Ec"/>
    <property type="match status" value="1"/>
</dbReference>
<comment type="pathway">
    <text evidence="2 11">Pyrimidine metabolism; CTP biosynthesis via de novo pathway; UDP from UMP (UMPK route): step 1/1.</text>
</comment>
<feature type="binding site" evidence="11">
    <location>
        <position position="170"/>
    </location>
    <ligand>
        <name>ATP</name>
        <dbReference type="ChEBI" id="CHEBI:30616"/>
    </ligand>
</feature>
<dbReference type="NCBIfam" id="TIGR02075">
    <property type="entry name" value="pyrH_bact"/>
    <property type="match status" value="1"/>
</dbReference>
<dbReference type="GO" id="GO:0033862">
    <property type="term" value="F:UMP kinase activity"/>
    <property type="evidence" value="ECO:0007669"/>
    <property type="project" value="UniProtKB-EC"/>
</dbReference>
<comment type="caution">
    <text evidence="13">The sequence shown here is derived from an EMBL/GenBank/DDBJ whole genome shotgun (WGS) entry which is preliminary data.</text>
</comment>
<evidence type="ECO:0000256" key="1">
    <source>
        <dbReference type="ARBA" id="ARBA00004496"/>
    </source>
</evidence>
<evidence type="ECO:0000256" key="7">
    <source>
        <dbReference type="ARBA" id="ARBA00022777"/>
    </source>
</evidence>
<evidence type="ECO:0000313" key="13">
    <source>
        <dbReference type="EMBL" id="PIU99526.1"/>
    </source>
</evidence>
<evidence type="ECO:0000256" key="9">
    <source>
        <dbReference type="ARBA" id="ARBA00022975"/>
    </source>
</evidence>
<name>A0A2M7B8T6_9BACT</name>
<dbReference type="Pfam" id="PF00696">
    <property type="entry name" value="AA_kinase"/>
    <property type="match status" value="1"/>
</dbReference>
<accession>A0A2M7B8T6</accession>
<evidence type="ECO:0000256" key="5">
    <source>
        <dbReference type="ARBA" id="ARBA00022679"/>
    </source>
</evidence>
<evidence type="ECO:0000256" key="10">
    <source>
        <dbReference type="ARBA" id="ARBA00047767"/>
    </source>
</evidence>
<comment type="caution">
    <text evidence="11">Lacks conserved residue(s) required for the propagation of feature annotation.</text>
</comment>
<comment type="subcellular location">
    <subcellularLocation>
        <location evidence="1 11">Cytoplasm</location>
    </subcellularLocation>
</comment>
<evidence type="ECO:0000256" key="3">
    <source>
        <dbReference type="ARBA" id="ARBA00007614"/>
    </source>
</evidence>
<evidence type="ECO:0000256" key="4">
    <source>
        <dbReference type="ARBA" id="ARBA00022490"/>
    </source>
</evidence>
<proteinExistence type="inferred from homology"/>
<dbReference type="GO" id="GO:0005737">
    <property type="term" value="C:cytoplasm"/>
    <property type="evidence" value="ECO:0007669"/>
    <property type="project" value="UniProtKB-SubCell"/>
</dbReference>
<feature type="binding site" evidence="11">
    <location>
        <begin position="137"/>
        <end position="144"/>
    </location>
    <ligand>
        <name>UMP</name>
        <dbReference type="ChEBI" id="CHEBI:57865"/>
    </ligand>
</feature>
<organism evidence="13 14">
    <name type="scientific">Candidatus Tagabacteria bacterium CG03_land_8_20_14_0_80_41_22</name>
    <dbReference type="NCBI Taxonomy" id="1975020"/>
    <lineage>
        <taxon>Bacteria</taxon>
        <taxon>Candidatus Tagaibacteriota</taxon>
    </lineage>
</organism>
<keyword evidence="4 11" id="KW-0963">Cytoplasm</keyword>
<evidence type="ECO:0000256" key="2">
    <source>
        <dbReference type="ARBA" id="ARBA00004791"/>
    </source>
</evidence>
<evidence type="ECO:0000256" key="6">
    <source>
        <dbReference type="ARBA" id="ARBA00022741"/>
    </source>
</evidence>
<comment type="function">
    <text evidence="11">Catalyzes the reversible phosphorylation of UMP to UDP.</text>
</comment>
<keyword evidence="7 11" id="KW-0418">Kinase</keyword>
<dbReference type="PANTHER" id="PTHR42833:SF4">
    <property type="entry name" value="URIDYLATE KINASE PUMPKIN, CHLOROPLASTIC"/>
    <property type="match status" value="1"/>
</dbReference>
<comment type="similarity">
    <text evidence="3 11">Belongs to the UMP kinase family.</text>
</comment>
<dbReference type="InterPro" id="IPR001048">
    <property type="entry name" value="Asp/Glu/Uridylate_kinase"/>
</dbReference>
<keyword evidence="5 11" id="KW-0808">Transferase</keyword>
<gene>
    <name evidence="11 13" type="primary">pyrH</name>
    <name evidence="13" type="ORF">COS58_01875</name>
</gene>
<dbReference type="Gene3D" id="3.40.1160.10">
    <property type="entry name" value="Acetylglutamate kinase-like"/>
    <property type="match status" value="1"/>
</dbReference>
<keyword evidence="9 11" id="KW-0665">Pyrimidine biosynthesis</keyword>
<dbReference type="InterPro" id="IPR036393">
    <property type="entry name" value="AceGlu_kinase-like_sf"/>
</dbReference>
<dbReference type="HAMAP" id="MF_01220_B">
    <property type="entry name" value="PyrH_B"/>
    <property type="match status" value="1"/>
</dbReference>
<dbReference type="UniPathway" id="UPA00159">
    <property type="reaction ID" value="UER00275"/>
</dbReference>